<protein>
    <submittedName>
        <fullName evidence="3">T9SS type A sorting domain-containing protein</fullName>
    </submittedName>
</protein>
<dbReference type="AlphaFoldDB" id="A0A9D5QDL1"/>
<dbReference type="EMBL" id="WJKJ01000276">
    <property type="protein sequence ID" value="MBD3365202.1"/>
    <property type="molecule type" value="Genomic_DNA"/>
</dbReference>
<gene>
    <name evidence="3" type="ORF">GF359_08300</name>
</gene>
<sequence length="488" mass="55387">MKSLIEFLVLSCSTAFAISFEFPISTASDDQYAPSICWDGDKFWVVWIDRRAEDNAIYGTWVDEEGNVGYPEGKLLHSTPNAMSKYDYINSPSMAFGRDTFCLMWTEEPLAWQGEVWVNLLDTLLNPLYEEPLFLGQGYEGEVLFCKEHFALPYVEWYETEIEVWSFPSIAYLDAPNREFTSWSLAFSWPGGCFPTCFWNAEDELLEILYTPDFYEIKFLAMPDTLDPFYEIGPHSWIITASMFPEEVSIYPIDAVMFGDKYALVGGTNHGTEWSGGVWFDLFEYPYKPLLEEPFILREQGLRYLRYCSMAFGCNKLITTWGLWFGPYMKTPRLMGAELDTLGNVISSGDLFGGPGYEWAPDIKFGSNHFLLVWTDNRNGNWDIYGRILDDLPYAGIAEDGTPPEVPASITVYPSPSSGSVDINLSNIKGGERQIIIVDALGRKVWKDVVTANTLNYIWNGEAQPSGVYYVLVSAKDSRATAKFIISK</sequence>
<dbReference type="InterPro" id="IPR026444">
    <property type="entry name" value="Secre_tail"/>
</dbReference>
<evidence type="ECO:0000313" key="3">
    <source>
        <dbReference type="EMBL" id="MBD3365202.1"/>
    </source>
</evidence>
<reference evidence="3" key="1">
    <citation type="submission" date="2019-11" db="EMBL/GenBank/DDBJ databases">
        <title>Microbial mats filling the niche in hypersaline microbial mats.</title>
        <authorList>
            <person name="Wong H.L."/>
            <person name="Macleod F.I."/>
            <person name="White R.A. III"/>
            <person name="Burns B.P."/>
        </authorList>
    </citation>
    <scope>NUCLEOTIDE SEQUENCE</scope>
    <source>
        <strain evidence="3">Bin_327</strain>
    </source>
</reference>
<evidence type="ECO:0000256" key="1">
    <source>
        <dbReference type="SAM" id="SignalP"/>
    </source>
</evidence>
<feature type="chain" id="PRO_5038973526" evidence="1">
    <location>
        <begin position="18"/>
        <end position="488"/>
    </location>
</feature>
<keyword evidence="1" id="KW-0732">Signal</keyword>
<organism evidence="3 4">
    <name type="scientific">candidate division WOR-3 bacterium</name>
    <dbReference type="NCBI Taxonomy" id="2052148"/>
    <lineage>
        <taxon>Bacteria</taxon>
        <taxon>Bacteria division WOR-3</taxon>
    </lineage>
</organism>
<feature type="signal peptide" evidence="1">
    <location>
        <begin position="1"/>
        <end position="17"/>
    </location>
</feature>
<dbReference type="NCBIfam" id="TIGR04183">
    <property type="entry name" value="Por_Secre_tail"/>
    <property type="match status" value="1"/>
</dbReference>
<dbReference type="Proteomes" id="UP000630660">
    <property type="component" value="Unassembled WGS sequence"/>
</dbReference>
<proteinExistence type="predicted"/>
<accession>A0A9D5QDL1</accession>
<comment type="caution">
    <text evidence="3">The sequence shown here is derived from an EMBL/GenBank/DDBJ whole genome shotgun (WGS) entry which is preliminary data.</text>
</comment>
<name>A0A9D5QDL1_UNCW3</name>
<evidence type="ECO:0000313" key="4">
    <source>
        <dbReference type="Proteomes" id="UP000630660"/>
    </source>
</evidence>
<feature type="domain" description="Secretion system C-terminal sorting" evidence="2">
    <location>
        <begin position="412"/>
        <end position="486"/>
    </location>
</feature>
<dbReference type="Pfam" id="PF18962">
    <property type="entry name" value="Por_Secre_tail"/>
    <property type="match status" value="1"/>
</dbReference>
<evidence type="ECO:0000259" key="2">
    <source>
        <dbReference type="Pfam" id="PF18962"/>
    </source>
</evidence>